<dbReference type="NCBIfam" id="NF008805">
    <property type="entry name" value="PRK11824.1"/>
    <property type="match status" value="1"/>
</dbReference>
<dbReference type="EMBL" id="MFZH01000006">
    <property type="protein sequence ID" value="OGK19743.1"/>
    <property type="molecule type" value="Genomic_DNA"/>
</dbReference>
<dbReference type="Pfam" id="PF00013">
    <property type="entry name" value="KH_1"/>
    <property type="match status" value="1"/>
</dbReference>
<dbReference type="InterPro" id="IPR015847">
    <property type="entry name" value="ExoRNase_PH_dom2"/>
</dbReference>
<dbReference type="FunFam" id="3.30.1370.10:FF:000001">
    <property type="entry name" value="Polyribonucleotide nucleotidyltransferase"/>
    <property type="match status" value="1"/>
</dbReference>
<dbReference type="InterPro" id="IPR036612">
    <property type="entry name" value="KH_dom_type_1_sf"/>
</dbReference>
<dbReference type="SUPFAM" id="SSF50249">
    <property type="entry name" value="Nucleic acid-binding proteins"/>
    <property type="match status" value="1"/>
</dbReference>
<dbReference type="InterPro" id="IPR001247">
    <property type="entry name" value="ExoRNase_PH_dom1"/>
</dbReference>
<comment type="function">
    <text evidence="5">Involved in mRNA degradation. Catalyzes the phosphorolysis of single-stranded polyribonucleotides processively in the 3'- to 5'-direction.</text>
</comment>
<evidence type="ECO:0000256" key="4">
    <source>
        <dbReference type="ARBA" id="ARBA00022884"/>
    </source>
</evidence>
<dbReference type="GO" id="GO:0006396">
    <property type="term" value="P:RNA processing"/>
    <property type="evidence" value="ECO:0007669"/>
    <property type="project" value="InterPro"/>
</dbReference>
<comment type="similarity">
    <text evidence="1 5">Belongs to the polyribonucleotide nucleotidyltransferase family.</text>
</comment>
<dbReference type="Gene3D" id="2.40.50.140">
    <property type="entry name" value="Nucleic acid-binding proteins"/>
    <property type="match status" value="1"/>
</dbReference>
<dbReference type="SUPFAM" id="SSF46915">
    <property type="entry name" value="Polynucleotide phosphorylase/guanosine pentaphosphate synthase (PNPase/GPSI), domain 3"/>
    <property type="match status" value="1"/>
</dbReference>
<keyword evidence="5" id="KW-0460">Magnesium</keyword>
<accession>A0A1F7GLB6</accession>
<dbReference type="GO" id="GO:0000287">
    <property type="term" value="F:magnesium ion binding"/>
    <property type="evidence" value="ECO:0007669"/>
    <property type="project" value="UniProtKB-UniRule"/>
</dbReference>
<comment type="caution">
    <text evidence="7">The sequence shown here is derived from an EMBL/GenBank/DDBJ whole genome shotgun (WGS) entry which is preliminary data.</text>
</comment>
<dbReference type="GO" id="GO:0003723">
    <property type="term" value="F:RNA binding"/>
    <property type="evidence" value="ECO:0007669"/>
    <property type="project" value="UniProtKB-UniRule"/>
</dbReference>
<dbReference type="CDD" id="cd02393">
    <property type="entry name" value="KH-I_PNPase"/>
    <property type="match status" value="1"/>
</dbReference>
<dbReference type="PANTHER" id="PTHR11252">
    <property type="entry name" value="POLYRIBONUCLEOTIDE NUCLEOTIDYLTRANSFERASE"/>
    <property type="match status" value="1"/>
</dbReference>
<dbReference type="EC" id="2.7.7.8" evidence="5"/>
<dbReference type="InterPro" id="IPR027408">
    <property type="entry name" value="PNPase/RNase_PH_dom_sf"/>
</dbReference>
<dbReference type="InterPro" id="IPR020568">
    <property type="entry name" value="Ribosomal_Su5_D2-typ_SF"/>
</dbReference>
<dbReference type="InterPro" id="IPR004087">
    <property type="entry name" value="KH_dom"/>
</dbReference>
<dbReference type="SUPFAM" id="SSF55666">
    <property type="entry name" value="Ribonuclease PH domain 2-like"/>
    <property type="match status" value="2"/>
</dbReference>
<dbReference type="Pfam" id="PF03725">
    <property type="entry name" value="RNase_PH_C"/>
    <property type="match status" value="1"/>
</dbReference>
<evidence type="ECO:0000256" key="1">
    <source>
        <dbReference type="ARBA" id="ARBA00007404"/>
    </source>
</evidence>
<name>A0A1F7GLB6_9BACT</name>
<dbReference type="CDD" id="cd11364">
    <property type="entry name" value="RNase_PH_PNPase_2"/>
    <property type="match status" value="1"/>
</dbReference>
<keyword evidence="5" id="KW-0963">Cytoplasm</keyword>
<proteinExistence type="inferred from homology"/>
<feature type="binding site" evidence="5">
    <location>
        <position position="492"/>
    </location>
    <ligand>
        <name>Mg(2+)</name>
        <dbReference type="ChEBI" id="CHEBI:18420"/>
    </ligand>
</feature>
<evidence type="ECO:0000256" key="3">
    <source>
        <dbReference type="ARBA" id="ARBA00022695"/>
    </source>
</evidence>
<dbReference type="Gene3D" id="3.30.230.70">
    <property type="entry name" value="GHMP Kinase, N-terminal domain"/>
    <property type="match status" value="2"/>
</dbReference>
<dbReference type="InterPro" id="IPR003029">
    <property type="entry name" value="S1_domain"/>
</dbReference>
<dbReference type="GO" id="GO:0006402">
    <property type="term" value="P:mRNA catabolic process"/>
    <property type="evidence" value="ECO:0007669"/>
    <property type="project" value="UniProtKB-UniRule"/>
</dbReference>
<keyword evidence="3 5" id="KW-0548">Nucleotidyltransferase</keyword>
<dbReference type="FunFam" id="3.30.230.70:FF:000001">
    <property type="entry name" value="Polyribonucleotide nucleotidyltransferase"/>
    <property type="match status" value="1"/>
</dbReference>
<reference evidence="7 8" key="1">
    <citation type="journal article" date="2016" name="Nat. Commun.">
        <title>Thousands of microbial genomes shed light on interconnected biogeochemical processes in an aquifer system.</title>
        <authorList>
            <person name="Anantharaman K."/>
            <person name="Brown C.T."/>
            <person name="Hug L.A."/>
            <person name="Sharon I."/>
            <person name="Castelle C.J."/>
            <person name="Probst A.J."/>
            <person name="Thomas B.C."/>
            <person name="Singh A."/>
            <person name="Wilkins M.J."/>
            <person name="Karaoz U."/>
            <person name="Brodie E.L."/>
            <person name="Williams K.H."/>
            <person name="Hubbard S.S."/>
            <person name="Banfield J.F."/>
        </authorList>
    </citation>
    <scope>NUCLEOTIDE SEQUENCE [LARGE SCALE GENOMIC DNA]</scope>
</reference>
<evidence type="ECO:0000313" key="7">
    <source>
        <dbReference type="EMBL" id="OGK19743.1"/>
    </source>
</evidence>
<dbReference type="Gene3D" id="3.30.1370.10">
    <property type="entry name" value="K Homology domain, type 1"/>
    <property type="match status" value="1"/>
</dbReference>
<dbReference type="InterPro" id="IPR012340">
    <property type="entry name" value="NA-bd_OB-fold"/>
</dbReference>
<dbReference type="PIRSF" id="PIRSF005499">
    <property type="entry name" value="PNPase"/>
    <property type="match status" value="1"/>
</dbReference>
<dbReference type="SUPFAM" id="SSF54791">
    <property type="entry name" value="Eukaryotic type KH-domain (KH-domain type I)"/>
    <property type="match status" value="1"/>
</dbReference>
<dbReference type="Pfam" id="PF01138">
    <property type="entry name" value="RNase_PH"/>
    <property type="match status" value="2"/>
</dbReference>
<dbReference type="AlphaFoldDB" id="A0A1F7GLB6"/>
<dbReference type="InterPro" id="IPR004088">
    <property type="entry name" value="KH_dom_type_1"/>
</dbReference>
<comment type="subcellular location">
    <subcellularLocation>
        <location evidence="5">Cytoplasm</location>
    </subcellularLocation>
</comment>
<dbReference type="GO" id="GO:0004654">
    <property type="term" value="F:polyribonucleotide nucleotidyltransferase activity"/>
    <property type="evidence" value="ECO:0007669"/>
    <property type="project" value="UniProtKB-UniRule"/>
</dbReference>
<dbReference type="PROSITE" id="PS50126">
    <property type="entry name" value="S1"/>
    <property type="match status" value="1"/>
</dbReference>
<keyword evidence="5" id="KW-0479">Metal-binding</keyword>
<protein>
    <recommendedName>
        <fullName evidence="5">Polyribonucleotide nucleotidyltransferase</fullName>
        <ecNumber evidence="5">2.7.7.8</ecNumber>
    </recommendedName>
    <alternativeName>
        <fullName evidence="5">Polynucleotide phosphorylase</fullName>
        <shortName evidence="5">PNPase</shortName>
    </alternativeName>
</protein>
<comment type="cofactor">
    <cofactor evidence="5">
        <name>Mg(2+)</name>
        <dbReference type="ChEBI" id="CHEBI:18420"/>
    </cofactor>
</comment>
<dbReference type="InterPro" id="IPR036345">
    <property type="entry name" value="ExoRNase_PH_dom2_sf"/>
</dbReference>
<dbReference type="GO" id="GO:0005829">
    <property type="term" value="C:cytosol"/>
    <property type="evidence" value="ECO:0007669"/>
    <property type="project" value="TreeGrafter"/>
</dbReference>
<dbReference type="NCBIfam" id="TIGR03591">
    <property type="entry name" value="polynuc_phos"/>
    <property type="match status" value="1"/>
</dbReference>
<dbReference type="SUPFAM" id="SSF54211">
    <property type="entry name" value="Ribosomal protein S5 domain 2-like"/>
    <property type="match status" value="2"/>
</dbReference>
<dbReference type="InterPro" id="IPR012162">
    <property type="entry name" value="PNPase"/>
</dbReference>
<evidence type="ECO:0000256" key="5">
    <source>
        <dbReference type="HAMAP-Rule" id="MF_01595"/>
    </source>
</evidence>
<keyword evidence="2 5" id="KW-0808">Transferase</keyword>
<keyword evidence="4 5" id="KW-0694">RNA-binding</keyword>
<dbReference type="PROSITE" id="PS50084">
    <property type="entry name" value="KH_TYPE_1"/>
    <property type="match status" value="1"/>
</dbReference>
<comment type="catalytic activity">
    <reaction evidence="5">
        <text>RNA(n+1) + phosphate = RNA(n) + a ribonucleoside 5'-diphosphate</text>
        <dbReference type="Rhea" id="RHEA:22096"/>
        <dbReference type="Rhea" id="RHEA-COMP:14527"/>
        <dbReference type="Rhea" id="RHEA-COMP:17342"/>
        <dbReference type="ChEBI" id="CHEBI:43474"/>
        <dbReference type="ChEBI" id="CHEBI:57930"/>
        <dbReference type="ChEBI" id="CHEBI:140395"/>
        <dbReference type="EC" id="2.7.7.8"/>
    </reaction>
</comment>
<dbReference type="HAMAP" id="MF_01595">
    <property type="entry name" value="PNPase"/>
    <property type="match status" value="1"/>
</dbReference>
<sequence>MNKIEESIVIDDKKLTLQFGKLAQAVDSSVYATLGDTAVLVTVAVGEENPNLDYFPLSVEYAEKLYAGGIIKGSRWVKREGRPSDEAVLTGRLIDRSIRPLFPKNYKNQVQVVITLLSVDSENSPEILSAIAVSAALHVSSVPWEGPISTMRVGYVKSSTENGDGGLILNPTDLEQQHSILDLVVSSTEEKVLMIEAESQMVSEDIIKEGIEMAKQENKKIVDFIKTLREKIGREKQVVKESETYDEIVSLIKKEYKDLIEKAIAQSARTAGSDSVLLNEIIDDLYTKLDEKYDKKEISAALTTYNYAFIKSDILENKKRPDGRAVDEVRELYVETSLLPRTHGSALFQRGQTQVLSTVTLGSSTLEQTIEGPEGTETKRYIHHYSDGPYSYGTVGRMMSPSRRAIGHGALAEKAIEPVLPSLEEFPYAMRVVSEILAENGSSSMGSVCGSSLALMDAGVLIKEAVAGVAMGIVTKSDSEYVVLTDIVGLEDFAGEMDFKIAGTKTGITAIQLDVKNRGLTKDMIEKIFTQGNVARLHILEAMHKVIDRPRGDVSPFAPKVVILTPPEDKIGEIIGPGGKNIKRIIAQTQTEINITDDGKVSISGVDRKMVDIAVDLVANVYRQVQIGEEFEGEVKRILQFGAFVEFLPGKEGLVHVSKMGSGFVKDPHDVVQIGDRVRVKVDQVDSMGRINLMMIPKQSE</sequence>
<organism evidence="7 8">
    <name type="scientific">Candidatus Roizmanbacteria bacterium RIFCSPHIGHO2_01_FULL_39_24</name>
    <dbReference type="NCBI Taxonomy" id="1802032"/>
    <lineage>
        <taxon>Bacteria</taxon>
        <taxon>Candidatus Roizmaniibacteriota</taxon>
    </lineage>
</organism>
<dbReference type="InterPro" id="IPR036456">
    <property type="entry name" value="PNPase_PH_RNA-bd_sf"/>
</dbReference>
<dbReference type="SMART" id="SM00322">
    <property type="entry name" value="KH"/>
    <property type="match status" value="1"/>
</dbReference>
<evidence type="ECO:0000256" key="2">
    <source>
        <dbReference type="ARBA" id="ARBA00022679"/>
    </source>
</evidence>
<feature type="domain" description="S1 motif" evidence="6">
    <location>
        <begin position="628"/>
        <end position="696"/>
    </location>
</feature>
<gene>
    <name evidence="5" type="primary">pnp</name>
    <name evidence="7" type="ORF">A2799_01025</name>
</gene>
<evidence type="ECO:0000313" key="8">
    <source>
        <dbReference type="Proteomes" id="UP000176850"/>
    </source>
</evidence>
<dbReference type="SMART" id="SM00316">
    <property type="entry name" value="S1"/>
    <property type="match status" value="1"/>
</dbReference>
<dbReference type="PANTHER" id="PTHR11252:SF0">
    <property type="entry name" value="POLYRIBONUCLEOTIDE NUCLEOTIDYLTRANSFERASE 1, MITOCHONDRIAL"/>
    <property type="match status" value="1"/>
</dbReference>
<dbReference type="Proteomes" id="UP000176850">
    <property type="component" value="Unassembled WGS sequence"/>
</dbReference>
<feature type="binding site" evidence="5">
    <location>
        <position position="498"/>
    </location>
    <ligand>
        <name>Mg(2+)</name>
        <dbReference type="ChEBI" id="CHEBI:18420"/>
    </ligand>
</feature>
<dbReference type="Pfam" id="PF00575">
    <property type="entry name" value="S1"/>
    <property type="match status" value="1"/>
</dbReference>
<dbReference type="GO" id="GO:0000175">
    <property type="term" value="F:3'-5'-RNA exonuclease activity"/>
    <property type="evidence" value="ECO:0007669"/>
    <property type="project" value="TreeGrafter"/>
</dbReference>
<evidence type="ECO:0000259" key="6">
    <source>
        <dbReference type="PROSITE" id="PS50126"/>
    </source>
</evidence>